<evidence type="ECO:0000313" key="3">
    <source>
        <dbReference type="EMBL" id="KAF2902836.1"/>
    </source>
</evidence>
<name>A0A8K0GKJ2_IGNLU</name>
<keyword evidence="1" id="KW-1133">Transmembrane helix</keyword>
<dbReference type="PANTHER" id="PTHR14969:SF13">
    <property type="entry name" value="AT30094P"/>
    <property type="match status" value="1"/>
</dbReference>
<sequence>MSGSPTKRKIPPALQKILDYDVYCTKKFVLWANQFLPFRSLRIHYKALEISCHGIPWFACWLAFMWVWSDHTLVQMQINMLLGLILDVVFIALIKAYTRRRRPQANTDDMLGQLGPDKFSFPSGHASRAVYVAYFFINLYSLPIIFYPPLLAWATSICLSRVLLNRHHLLDVFAGVALGLFEGWFLGMLWLEKDTATWLWSSLSDEKLDGGEYHV</sequence>
<dbReference type="AlphaFoldDB" id="A0A8K0GKJ2"/>
<keyword evidence="1" id="KW-0812">Transmembrane</keyword>
<keyword evidence="4" id="KW-1185">Reference proteome</keyword>
<reference evidence="3" key="1">
    <citation type="submission" date="2019-08" db="EMBL/GenBank/DDBJ databases">
        <title>The genome of the North American firefly Photinus pyralis.</title>
        <authorList>
            <consortium name="Photinus pyralis genome working group"/>
            <person name="Fallon T.R."/>
            <person name="Sander Lower S.E."/>
            <person name="Weng J.-K."/>
        </authorList>
    </citation>
    <scope>NUCLEOTIDE SEQUENCE</scope>
    <source>
        <strain evidence="3">TRF0915ILg1</strain>
        <tissue evidence="3">Whole body</tissue>
    </source>
</reference>
<evidence type="ECO:0000259" key="2">
    <source>
        <dbReference type="SMART" id="SM00014"/>
    </source>
</evidence>
<dbReference type="EMBL" id="VTPC01001172">
    <property type="protein sequence ID" value="KAF2902836.1"/>
    <property type="molecule type" value="Genomic_DNA"/>
</dbReference>
<proteinExistence type="predicted"/>
<dbReference type="Pfam" id="PF01569">
    <property type="entry name" value="PAP2"/>
    <property type="match status" value="1"/>
</dbReference>
<gene>
    <name evidence="3" type="ORF">ILUMI_03353</name>
</gene>
<accession>A0A8K0GKJ2</accession>
<dbReference type="InterPro" id="IPR000326">
    <property type="entry name" value="PAP2/HPO"/>
</dbReference>
<dbReference type="OrthoDB" id="10266771at2759"/>
<feature type="transmembrane region" description="Helical" evidence="1">
    <location>
        <begin position="47"/>
        <end position="68"/>
    </location>
</feature>
<dbReference type="SMART" id="SM00014">
    <property type="entry name" value="acidPPc"/>
    <property type="match status" value="1"/>
</dbReference>
<comment type="caution">
    <text evidence="3">The sequence shown here is derived from an EMBL/GenBank/DDBJ whole genome shotgun (WGS) entry which is preliminary data.</text>
</comment>
<organism evidence="3 4">
    <name type="scientific">Ignelater luminosus</name>
    <name type="common">Cucubano</name>
    <name type="synonym">Pyrophorus luminosus</name>
    <dbReference type="NCBI Taxonomy" id="2038154"/>
    <lineage>
        <taxon>Eukaryota</taxon>
        <taxon>Metazoa</taxon>
        <taxon>Ecdysozoa</taxon>
        <taxon>Arthropoda</taxon>
        <taxon>Hexapoda</taxon>
        <taxon>Insecta</taxon>
        <taxon>Pterygota</taxon>
        <taxon>Neoptera</taxon>
        <taxon>Endopterygota</taxon>
        <taxon>Coleoptera</taxon>
        <taxon>Polyphaga</taxon>
        <taxon>Elateriformia</taxon>
        <taxon>Elateroidea</taxon>
        <taxon>Elateridae</taxon>
        <taxon>Agrypninae</taxon>
        <taxon>Pyrophorini</taxon>
        <taxon>Ignelater</taxon>
    </lineage>
</organism>
<dbReference type="PANTHER" id="PTHR14969">
    <property type="entry name" value="SPHINGOSINE-1-PHOSPHATE PHOSPHOHYDROLASE"/>
    <property type="match status" value="1"/>
</dbReference>
<dbReference type="CDD" id="cd03391">
    <property type="entry name" value="PAP2_containing_2_like"/>
    <property type="match status" value="1"/>
</dbReference>
<evidence type="ECO:0000256" key="1">
    <source>
        <dbReference type="SAM" id="Phobius"/>
    </source>
</evidence>
<dbReference type="SUPFAM" id="SSF48317">
    <property type="entry name" value="Acid phosphatase/Vanadium-dependent haloperoxidase"/>
    <property type="match status" value="1"/>
</dbReference>
<dbReference type="GO" id="GO:0042392">
    <property type="term" value="F:sphingosine-1-phosphate phosphatase activity"/>
    <property type="evidence" value="ECO:0007669"/>
    <property type="project" value="TreeGrafter"/>
</dbReference>
<dbReference type="Gene3D" id="1.20.144.10">
    <property type="entry name" value="Phosphatidic acid phosphatase type 2/haloperoxidase"/>
    <property type="match status" value="1"/>
</dbReference>
<keyword evidence="1" id="KW-0472">Membrane</keyword>
<evidence type="ECO:0000313" key="4">
    <source>
        <dbReference type="Proteomes" id="UP000801492"/>
    </source>
</evidence>
<feature type="transmembrane region" description="Helical" evidence="1">
    <location>
        <begin position="172"/>
        <end position="191"/>
    </location>
</feature>
<dbReference type="Proteomes" id="UP000801492">
    <property type="component" value="Unassembled WGS sequence"/>
</dbReference>
<protein>
    <recommendedName>
        <fullName evidence="2">Phosphatidic acid phosphatase type 2/haloperoxidase domain-containing protein</fullName>
    </recommendedName>
</protein>
<feature type="domain" description="Phosphatidic acid phosphatase type 2/haloperoxidase" evidence="2">
    <location>
        <begin position="75"/>
        <end position="187"/>
    </location>
</feature>
<dbReference type="InterPro" id="IPR036938">
    <property type="entry name" value="PAP2/HPO_sf"/>
</dbReference>
<feature type="transmembrane region" description="Helical" evidence="1">
    <location>
        <begin position="129"/>
        <end position="152"/>
    </location>
</feature>
<feature type="transmembrane region" description="Helical" evidence="1">
    <location>
        <begin position="74"/>
        <end position="94"/>
    </location>
</feature>